<feature type="compositionally biased region" description="Basic and acidic residues" evidence="1">
    <location>
        <begin position="237"/>
        <end position="246"/>
    </location>
</feature>
<feature type="region of interest" description="Disordered" evidence="1">
    <location>
        <begin position="224"/>
        <end position="261"/>
    </location>
</feature>
<evidence type="ECO:0000313" key="2">
    <source>
        <dbReference type="EMBL" id="EFP10096.1"/>
    </source>
</evidence>
<evidence type="ECO:0000313" key="3">
    <source>
        <dbReference type="Proteomes" id="UP000008281"/>
    </source>
</evidence>
<accession>E3MVD2</accession>
<organism evidence="3">
    <name type="scientific">Caenorhabditis remanei</name>
    <name type="common">Caenorhabditis vulgaris</name>
    <dbReference type="NCBI Taxonomy" id="31234"/>
    <lineage>
        <taxon>Eukaryota</taxon>
        <taxon>Metazoa</taxon>
        <taxon>Ecdysozoa</taxon>
        <taxon>Nematoda</taxon>
        <taxon>Chromadorea</taxon>
        <taxon>Rhabditida</taxon>
        <taxon>Rhabditina</taxon>
        <taxon>Rhabditomorpha</taxon>
        <taxon>Rhabditoidea</taxon>
        <taxon>Rhabditidae</taxon>
        <taxon>Peloderinae</taxon>
        <taxon>Caenorhabditis</taxon>
    </lineage>
</organism>
<proteinExistence type="predicted"/>
<dbReference type="Proteomes" id="UP000008281">
    <property type="component" value="Unassembled WGS sequence"/>
</dbReference>
<gene>
    <name evidence="2" type="ORF">CRE_24594</name>
</gene>
<dbReference type="HOGENOM" id="CLU_1066494_0_0_1"/>
<sequence length="261" mass="29161">MPPPASTLMAQTPNTPFPAPLLNQPVAFGPLGDPANEADLFRPIITDTFEKLRSPQILNNRVQFTSNLVGFLICYHHRSIGAQSILQMELNTELCKTLSAVSDQQQNPVPPTFVLTSETAIQCDELELSFSNVGTVSFEPTPGCSTSGGNHQRKTEEKGTQKEEELQIHWYNYFKEKFAAGCEDFKAIKKAEYMDNLKKMDAEYTEAILERDSEIELLKAELLRKRKRETTGNGETSDAKKTRETSECPSVPSSNNSCLHK</sequence>
<feature type="compositionally biased region" description="Polar residues" evidence="1">
    <location>
        <begin position="247"/>
        <end position="261"/>
    </location>
</feature>
<feature type="region of interest" description="Disordered" evidence="1">
    <location>
        <begin position="141"/>
        <end position="162"/>
    </location>
</feature>
<name>E3MVD2_CAERE</name>
<dbReference type="AlphaFoldDB" id="E3MVD2"/>
<feature type="compositionally biased region" description="Basic and acidic residues" evidence="1">
    <location>
        <begin position="153"/>
        <end position="162"/>
    </location>
</feature>
<reference evidence="2" key="1">
    <citation type="submission" date="2007-07" db="EMBL/GenBank/DDBJ databases">
        <title>PCAP assembly of the Caenorhabditis remanei genome.</title>
        <authorList>
            <consortium name="The Caenorhabditis remanei Sequencing Consortium"/>
            <person name="Wilson R.K."/>
        </authorList>
    </citation>
    <scope>NUCLEOTIDE SEQUENCE [LARGE SCALE GENOMIC DNA]</scope>
    <source>
        <strain evidence="2">PB4641</strain>
    </source>
</reference>
<evidence type="ECO:0000256" key="1">
    <source>
        <dbReference type="SAM" id="MobiDB-lite"/>
    </source>
</evidence>
<keyword evidence="3" id="KW-1185">Reference proteome</keyword>
<protein>
    <submittedName>
        <fullName evidence="2">Uncharacterized protein</fullName>
    </submittedName>
</protein>
<dbReference type="EMBL" id="DS268482">
    <property type="protein sequence ID" value="EFP10096.1"/>
    <property type="molecule type" value="Genomic_DNA"/>
</dbReference>
<dbReference type="InParanoid" id="E3MVD2"/>